<evidence type="ECO:0000313" key="2">
    <source>
        <dbReference type="Proteomes" id="UP000246726"/>
    </source>
</evidence>
<dbReference type="GeneID" id="54992383"/>
<keyword evidence="2" id="KW-1185">Reference proteome</keyword>
<protein>
    <submittedName>
        <fullName evidence="1">Uncharacterized protein</fullName>
    </submittedName>
</protein>
<accession>A0A2U8UPV4</accession>
<dbReference type="Proteomes" id="UP000246726">
    <property type="component" value="Segment"/>
</dbReference>
<name>A0A2U8UPV4_9CAUD</name>
<evidence type="ECO:0000313" key="1">
    <source>
        <dbReference type="EMBL" id="AWN05501.1"/>
    </source>
</evidence>
<dbReference type="RefSeq" id="YP_009801855.1">
    <property type="nucleotide sequence ID" value="NC_047976.1"/>
</dbReference>
<proteinExistence type="predicted"/>
<sequence>MARAVLFMWNPATGQTTTDVYETPTVEDPVRRAENIRRSCEDDFPGAVWAIGMDDEARDIMTNTRMREMGFEGYDHAAANGRPPLAQAREIDPALSATLGRLRGGIEL</sequence>
<organism evidence="1 2">
    <name type="scientific">Microbacterium phage Paschalis</name>
    <dbReference type="NCBI Taxonomy" id="2992928"/>
    <lineage>
        <taxon>Viruses</taxon>
        <taxon>Duplodnaviria</taxon>
        <taxon>Heunggongvirae</taxon>
        <taxon>Uroviricota</taxon>
        <taxon>Caudoviricetes</taxon>
        <taxon>Hodgkinviridae</taxon>
        <taxon>Quhwahvirus</taxon>
        <taxon>Quhwahvirus paschalis</taxon>
    </lineage>
</organism>
<reference evidence="1 2" key="1">
    <citation type="submission" date="2018-04" db="EMBL/GenBank/DDBJ databases">
        <authorList>
            <person name="Paschalis M.I."/>
            <person name="Cheong D.K."/>
            <person name="Petit-Frere T."/>
            <person name="Stoner K.N."/>
            <person name="Veracka M."/>
            <person name="Ewers R.M."/>
            <person name="Maciver D.B."/>
            <person name="Santiago X."/>
            <person name="Nichols C.D."/>
            <person name="Scaff D.S."/>
            <person name="Osorio S.M."/>
            <person name="Mercado F.J."/>
            <person name="Tamondong K.G."/>
            <person name="Lee J."/>
            <person name="Nicholson R.L."/>
            <person name="Antonucci M.K."/>
            <person name="Anger G.K."/>
            <person name="Washington J.M."/>
            <person name="Garlena R.A."/>
            <person name="Russell D.A."/>
            <person name="Pope W.H."/>
            <person name="Jacobs-Sera D."/>
            <person name="Hendrix R.W."/>
            <person name="Hatfull G.F."/>
        </authorList>
    </citation>
    <scope>NUCLEOTIDE SEQUENCE [LARGE SCALE GENOMIC DNA]</scope>
</reference>
<gene>
    <name evidence="1" type="primary">8</name>
    <name evidence="1" type="ORF">SEA_PASCHALIS_8</name>
</gene>
<dbReference type="EMBL" id="MH155873">
    <property type="protein sequence ID" value="AWN05501.1"/>
    <property type="molecule type" value="Genomic_DNA"/>
</dbReference>